<dbReference type="PANTHER" id="PTHR38687:SF2">
    <property type="entry name" value="CELL DIVISION PROTEIN FTSN"/>
    <property type="match status" value="1"/>
</dbReference>
<feature type="compositionally biased region" description="Basic and acidic residues" evidence="2">
    <location>
        <begin position="114"/>
        <end position="135"/>
    </location>
</feature>
<dbReference type="AlphaFoldDB" id="A0A4V3D9P0"/>
<name>A0A4V3D9P0_9PAST</name>
<gene>
    <name evidence="5" type="ORF">EDC45_1139</name>
</gene>
<organism evidence="5 6">
    <name type="scientific">Mesocricetibacter intestinalis</name>
    <dbReference type="NCBI Taxonomy" id="1521930"/>
    <lineage>
        <taxon>Bacteria</taxon>
        <taxon>Pseudomonadati</taxon>
        <taxon>Pseudomonadota</taxon>
        <taxon>Gammaproteobacteria</taxon>
        <taxon>Pasteurellales</taxon>
        <taxon>Pasteurellaceae</taxon>
        <taxon>Mesocricetibacter</taxon>
    </lineage>
</organism>
<evidence type="ECO:0000256" key="3">
    <source>
        <dbReference type="SAM" id="Phobius"/>
    </source>
</evidence>
<dbReference type="RefSeq" id="WP_133544340.1">
    <property type="nucleotide sequence ID" value="NZ_SNYQ01000003.1"/>
</dbReference>
<evidence type="ECO:0000313" key="6">
    <source>
        <dbReference type="Proteomes" id="UP000295657"/>
    </source>
</evidence>
<keyword evidence="3" id="KW-1133">Transmembrane helix</keyword>
<dbReference type="InterPro" id="IPR011930">
    <property type="entry name" value="FtsN"/>
</dbReference>
<keyword evidence="6" id="KW-1185">Reference proteome</keyword>
<dbReference type="InterPro" id="IPR052521">
    <property type="entry name" value="Cell_div_SPOR-domain"/>
</dbReference>
<feature type="region of interest" description="Disordered" evidence="2">
    <location>
        <begin position="114"/>
        <end position="164"/>
    </location>
</feature>
<dbReference type="Proteomes" id="UP000295657">
    <property type="component" value="Unassembled WGS sequence"/>
</dbReference>
<protein>
    <recommendedName>
        <fullName evidence="1">Cell division protein FtsN</fullName>
    </recommendedName>
</protein>
<dbReference type="PANTHER" id="PTHR38687">
    <property type="entry name" value="CELL DIVISION PROTEIN DEDD-RELATED"/>
    <property type="match status" value="1"/>
</dbReference>
<proteinExistence type="predicted"/>
<accession>A0A4V3D9P0</accession>
<dbReference type="NCBIfam" id="TIGR02223">
    <property type="entry name" value="ftsN"/>
    <property type="match status" value="1"/>
</dbReference>
<keyword evidence="5" id="KW-0132">Cell division</keyword>
<keyword evidence="3" id="KW-0812">Transmembrane</keyword>
<dbReference type="SUPFAM" id="SSF110997">
    <property type="entry name" value="Sporulation related repeat"/>
    <property type="match status" value="1"/>
</dbReference>
<dbReference type="GO" id="GO:0042834">
    <property type="term" value="F:peptidoglycan binding"/>
    <property type="evidence" value="ECO:0007669"/>
    <property type="project" value="InterPro"/>
</dbReference>
<keyword evidence="3" id="KW-0472">Membrane</keyword>
<comment type="caution">
    <text evidence="5">The sequence shown here is derived from an EMBL/GenBank/DDBJ whole genome shotgun (WGS) entry which is preliminary data.</text>
</comment>
<dbReference type="OrthoDB" id="8558195at2"/>
<feature type="transmembrane region" description="Helical" evidence="3">
    <location>
        <begin position="21"/>
        <end position="44"/>
    </location>
</feature>
<evidence type="ECO:0000313" key="5">
    <source>
        <dbReference type="EMBL" id="TDQ58067.1"/>
    </source>
</evidence>
<feature type="domain" description="SPOR" evidence="4">
    <location>
        <begin position="192"/>
        <end position="265"/>
    </location>
</feature>
<dbReference type="Gene3D" id="3.30.70.1070">
    <property type="entry name" value="Sporulation related repeat"/>
    <property type="match status" value="1"/>
</dbReference>
<dbReference type="EMBL" id="SNYQ01000003">
    <property type="protein sequence ID" value="TDQ58067.1"/>
    <property type="molecule type" value="Genomic_DNA"/>
</dbReference>
<keyword evidence="5" id="KW-0131">Cell cycle</keyword>
<dbReference type="GO" id="GO:0051301">
    <property type="term" value="P:cell division"/>
    <property type="evidence" value="ECO:0007669"/>
    <property type="project" value="UniProtKB-KW"/>
</dbReference>
<evidence type="ECO:0000256" key="1">
    <source>
        <dbReference type="NCBIfam" id="TIGR02223"/>
    </source>
</evidence>
<sequence length="265" mass="29118">MVQRDYAVRSNSRKKKKAGGLNKPVLLCIAVILVVCFAAGLYLLKEKAQEGVAVERTTDNKLVPKSQLPSRPEEVWSYIKELESRTVPTDAAQSERNLQLSDKQKEELLRLAERERQQAEEKAKKAEAAANRQEEITVPVESARPAQQSSVSGEELAAAEQRRKEELKRNEQLKAEAAKKAEAVKEVKKTESAKSAKFGLQCGAFKNREQAENLQARLVMTGLNARVNPSADWNRVVIGPIGDRSAASAAQKQAAAITGCVIIGM</sequence>
<dbReference type="Pfam" id="PF05036">
    <property type="entry name" value="SPOR"/>
    <property type="match status" value="1"/>
</dbReference>
<dbReference type="InterPro" id="IPR007730">
    <property type="entry name" value="SPOR-like_dom"/>
</dbReference>
<dbReference type="InterPro" id="IPR036680">
    <property type="entry name" value="SPOR-like_sf"/>
</dbReference>
<evidence type="ECO:0000259" key="4">
    <source>
        <dbReference type="PROSITE" id="PS51724"/>
    </source>
</evidence>
<dbReference type="PROSITE" id="PS51724">
    <property type="entry name" value="SPOR"/>
    <property type="match status" value="1"/>
</dbReference>
<evidence type="ECO:0000256" key="2">
    <source>
        <dbReference type="SAM" id="MobiDB-lite"/>
    </source>
</evidence>
<reference evidence="5 6" key="1">
    <citation type="submission" date="2019-03" db="EMBL/GenBank/DDBJ databases">
        <title>Genomic Encyclopedia of Type Strains, Phase IV (KMG-IV): sequencing the most valuable type-strain genomes for metagenomic binning, comparative biology and taxonomic classification.</title>
        <authorList>
            <person name="Goeker M."/>
        </authorList>
    </citation>
    <scope>NUCLEOTIDE SEQUENCE [LARGE SCALE GENOMIC DNA]</scope>
    <source>
        <strain evidence="5 6">DSM 28403</strain>
    </source>
</reference>